<dbReference type="PROSITE" id="PS00868">
    <property type="entry name" value="CYS_MET_METAB_PP"/>
    <property type="match status" value="1"/>
</dbReference>
<organism evidence="4">
    <name type="scientific">hydrothermal vent metagenome</name>
    <dbReference type="NCBI Taxonomy" id="652676"/>
    <lineage>
        <taxon>unclassified sequences</taxon>
        <taxon>metagenomes</taxon>
        <taxon>ecological metagenomes</taxon>
    </lineage>
</organism>
<dbReference type="Pfam" id="PF01053">
    <property type="entry name" value="Cys_Met_Meta_PP"/>
    <property type="match status" value="1"/>
</dbReference>
<dbReference type="FunFam" id="3.90.1150.10:FF:000033">
    <property type="entry name" value="Cystathionine gamma-synthase"/>
    <property type="match status" value="1"/>
</dbReference>
<dbReference type="PIRSF" id="PIRSF001434">
    <property type="entry name" value="CGS"/>
    <property type="match status" value="1"/>
</dbReference>
<keyword evidence="2" id="KW-0663">Pyridoxal phosphate</keyword>
<dbReference type="AlphaFoldDB" id="A0A1W1DNW3"/>
<dbReference type="InterPro" id="IPR054542">
    <property type="entry name" value="Cys_met_metab_PP"/>
</dbReference>
<evidence type="ECO:0000313" key="4">
    <source>
        <dbReference type="EMBL" id="SFV83378.1"/>
    </source>
</evidence>
<dbReference type="InterPro" id="IPR015421">
    <property type="entry name" value="PyrdxlP-dep_Trfase_major"/>
</dbReference>
<reference evidence="4" key="1">
    <citation type="submission" date="2016-10" db="EMBL/GenBank/DDBJ databases">
        <authorList>
            <person name="de Groot N.N."/>
        </authorList>
    </citation>
    <scope>NUCLEOTIDE SEQUENCE</scope>
</reference>
<dbReference type="InterPro" id="IPR015424">
    <property type="entry name" value="PyrdxlP-dep_Trfase"/>
</dbReference>
<dbReference type="InterPro" id="IPR015422">
    <property type="entry name" value="PyrdxlP-dep_Trfase_small"/>
</dbReference>
<comment type="cofactor">
    <cofactor evidence="1">
        <name>pyridoxal 5'-phosphate</name>
        <dbReference type="ChEBI" id="CHEBI:597326"/>
    </cofactor>
</comment>
<dbReference type="FunFam" id="3.40.640.10:FF:000046">
    <property type="entry name" value="Cystathionine gamma-lyase"/>
    <property type="match status" value="1"/>
</dbReference>
<dbReference type="EMBL" id="FPHU01000013">
    <property type="protein sequence ID" value="SFV79888.1"/>
    <property type="molecule type" value="Genomic_DNA"/>
</dbReference>
<sequence length="389" mass="41828">MKDLKFDTKAIREGYRTTQEQEHSEAIFLTSSFVFDSAEQAASRFSKEEPGNIYARFTNPTVDAFERKLAALEGADACVATSSGMAAIFATIMALVESGDHIVASRNMFGTSIVLLNTIVAKFNVDISYVDLSDLSQWQNTIQNNTKLFLLETPSNPLGGVVDIAALGKITQANNILLAVDNAILTPALQNPIALGADIVIHSATKYIDGQGRCLAGAVLGSVDIVEQVSNFTRATGPSLSAFNAWIVLKGLDTLSLRMKAHCDNALKVANWLNQQDQVEKVYYLGLDSHPDHALAKTQQSGFGGIVSFEVKGGREAAFKVINGTEILSITANLGDTKTTITHPASTTHGRLTDEEKQQANITEGLIRISVGLEDADDVINDINKGLLV</sequence>
<dbReference type="EC" id="2.5.1.49" evidence="4"/>
<dbReference type="GO" id="GO:0003961">
    <property type="term" value="F:O-acetylhomoserine aminocarboxypropyltransferase activity"/>
    <property type="evidence" value="ECO:0007669"/>
    <property type="project" value="UniProtKB-EC"/>
</dbReference>
<dbReference type="EC" id="2.5.1.48" evidence="4"/>
<dbReference type="GO" id="GO:0003962">
    <property type="term" value="F:cystathionine gamma-synthase activity"/>
    <property type="evidence" value="ECO:0007669"/>
    <property type="project" value="UniProtKB-EC"/>
</dbReference>
<protein>
    <submittedName>
        <fullName evidence="4">O-acetylhomoserine sulfhydrylase / O-succinylhomoserine sulfhydrylase</fullName>
        <ecNumber evidence="4">2.5.1.48</ecNumber>
        <ecNumber evidence="4">2.5.1.49</ecNumber>
    </submittedName>
</protein>
<dbReference type="NCBIfam" id="TIGR01325">
    <property type="entry name" value="O_suc_HS_sulf"/>
    <property type="match status" value="1"/>
</dbReference>
<dbReference type="NCBIfam" id="NF006003">
    <property type="entry name" value="PRK08133.1"/>
    <property type="match status" value="1"/>
</dbReference>
<dbReference type="EMBL" id="FPHW01000005">
    <property type="protein sequence ID" value="SFV83378.1"/>
    <property type="molecule type" value="Genomic_DNA"/>
</dbReference>
<proteinExistence type="inferred from homology"/>
<dbReference type="GO" id="GO:0019346">
    <property type="term" value="P:transsulfuration"/>
    <property type="evidence" value="ECO:0007669"/>
    <property type="project" value="InterPro"/>
</dbReference>
<accession>A0A1W1DNW3</accession>
<dbReference type="SUPFAM" id="SSF53383">
    <property type="entry name" value="PLP-dependent transferases"/>
    <property type="match status" value="1"/>
</dbReference>
<evidence type="ECO:0000313" key="3">
    <source>
        <dbReference type="EMBL" id="SFV79888.1"/>
    </source>
</evidence>
<dbReference type="GO" id="GO:0030170">
    <property type="term" value="F:pyridoxal phosphate binding"/>
    <property type="evidence" value="ECO:0007669"/>
    <property type="project" value="InterPro"/>
</dbReference>
<evidence type="ECO:0000256" key="1">
    <source>
        <dbReference type="ARBA" id="ARBA00001933"/>
    </source>
</evidence>
<dbReference type="GO" id="GO:0005737">
    <property type="term" value="C:cytoplasm"/>
    <property type="evidence" value="ECO:0007669"/>
    <property type="project" value="TreeGrafter"/>
</dbReference>
<name>A0A1W1DNW3_9ZZZZ</name>
<dbReference type="GO" id="GO:0071268">
    <property type="term" value="P:homocysteine biosynthetic process"/>
    <property type="evidence" value="ECO:0007669"/>
    <property type="project" value="InterPro"/>
</dbReference>
<dbReference type="GO" id="GO:0016846">
    <property type="term" value="F:carbon-sulfur lyase activity"/>
    <property type="evidence" value="ECO:0007669"/>
    <property type="project" value="TreeGrafter"/>
</dbReference>
<dbReference type="PANTHER" id="PTHR11808">
    <property type="entry name" value="TRANS-SULFURATION ENZYME FAMILY MEMBER"/>
    <property type="match status" value="1"/>
</dbReference>
<dbReference type="Gene3D" id="3.40.640.10">
    <property type="entry name" value="Type I PLP-dependent aspartate aminotransferase-like (Major domain)"/>
    <property type="match status" value="1"/>
</dbReference>
<evidence type="ECO:0000256" key="2">
    <source>
        <dbReference type="ARBA" id="ARBA00022898"/>
    </source>
</evidence>
<dbReference type="Gene3D" id="3.90.1150.10">
    <property type="entry name" value="Aspartate Aminotransferase, domain 1"/>
    <property type="match status" value="1"/>
</dbReference>
<dbReference type="HAMAP" id="MF_02056">
    <property type="entry name" value="MetZ"/>
    <property type="match status" value="1"/>
</dbReference>
<dbReference type="InterPro" id="IPR000277">
    <property type="entry name" value="Cys/Met-Metab_PyrdxlP-dep_enz"/>
</dbReference>
<gene>
    <name evidence="3" type="ORF">MNB_SUP05-13-737</name>
    <name evidence="4" type="ORF">MNB_SUP05-7-284</name>
</gene>
<dbReference type="PANTHER" id="PTHR11808:SF80">
    <property type="entry name" value="CYSTATHIONINE GAMMA-LYASE"/>
    <property type="match status" value="1"/>
</dbReference>
<dbReference type="InterPro" id="IPR006234">
    <property type="entry name" value="O-succ-hSer_sulfhydrylase"/>
</dbReference>
<dbReference type="CDD" id="cd00614">
    <property type="entry name" value="CGS_like"/>
    <property type="match status" value="1"/>
</dbReference>
<keyword evidence="4" id="KW-0808">Transferase</keyword>